<dbReference type="Pfam" id="PF01987">
    <property type="entry name" value="AIM24"/>
    <property type="match status" value="1"/>
</dbReference>
<evidence type="ECO:0000313" key="1">
    <source>
        <dbReference type="EMBL" id="MFD2659891.1"/>
    </source>
</evidence>
<dbReference type="InterPro" id="IPR016031">
    <property type="entry name" value="Trp_RNA-bd_attenuator-like_dom"/>
</dbReference>
<dbReference type="InterPro" id="IPR036983">
    <property type="entry name" value="AIM24_sf"/>
</dbReference>
<comment type="caution">
    <text evidence="1">The sequence shown here is derived from an EMBL/GenBank/DDBJ whole genome shotgun (WGS) entry which is preliminary data.</text>
</comment>
<accession>A0ABW5QUC3</accession>
<dbReference type="SUPFAM" id="SSF51219">
    <property type="entry name" value="TRAP-like"/>
    <property type="match status" value="1"/>
</dbReference>
<sequence>MKISVPSKSGHVHVQLAETDKLHMLHPKSIVAFRGEPQLREDRLMDLAGMYRKKKWVRSLLHGPSEFVIGLPSGCNVETVPIENNGNLLFDIRHVLFFSDGITMKPVVQKMKNAWITKEFVRMRFDGPGELGIMAPGDISAVSLHPDTPLYVDTAALVAYPEQASIRLSVYGNKLASQSMNIQWEIKGNGPVLIQTGSRDPALEAQLQNDGIIKRILREVLPFGSVYIK</sequence>
<keyword evidence="2" id="KW-1185">Reference proteome</keyword>
<dbReference type="RefSeq" id="WP_379270567.1">
    <property type="nucleotide sequence ID" value="NZ_JBHUGT010000032.1"/>
</dbReference>
<gene>
    <name evidence="1" type="ORF">ACFSW5_06375</name>
</gene>
<evidence type="ECO:0000313" key="2">
    <source>
        <dbReference type="Proteomes" id="UP001597493"/>
    </source>
</evidence>
<organism evidence="1 2">
    <name type="scientific">Paenibacillus thailandensis</name>
    <dbReference type="NCBI Taxonomy" id="393250"/>
    <lineage>
        <taxon>Bacteria</taxon>
        <taxon>Bacillati</taxon>
        <taxon>Bacillota</taxon>
        <taxon>Bacilli</taxon>
        <taxon>Bacillales</taxon>
        <taxon>Paenibacillaceae</taxon>
        <taxon>Paenibacillus</taxon>
    </lineage>
</organism>
<dbReference type="Gene3D" id="3.60.160.10">
    <property type="entry name" value="Mitochondrial biogenesis AIM24"/>
    <property type="match status" value="1"/>
</dbReference>
<proteinExistence type="predicted"/>
<name>A0ABW5QUC3_9BACL</name>
<reference evidence="2" key="1">
    <citation type="journal article" date="2019" name="Int. J. Syst. Evol. Microbiol.">
        <title>The Global Catalogue of Microorganisms (GCM) 10K type strain sequencing project: providing services to taxonomists for standard genome sequencing and annotation.</title>
        <authorList>
            <consortium name="The Broad Institute Genomics Platform"/>
            <consortium name="The Broad Institute Genome Sequencing Center for Infectious Disease"/>
            <person name="Wu L."/>
            <person name="Ma J."/>
        </authorList>
    </citation>
    <scope>NUCLEOTIDE SEQUENCE [LARGE SCALE GENOMIC DNA]</scope>
    <source>
        <strain evidence="2">TISTR 1827</strain>
    </source>
</reference>
<dbReference type="Proteomes" id="UP001597493">
    <property type="component" value="Unassembled WGS sequence"/>
</dbReference>
<dbReference type="InterPro" id="IPR002838">
    <property type="entry name" value="AIM24"/>
</dbReference>
<dbReference type="EMBL" id="JBHUMY010000006">
    <property type="protein sequence ID" value="MFD2659891.1"/>
    <property type="molecule type" value="Genomic_DNA"/>
</dbReference>
<protein>
    <submittedName>
        <fullName evidence="1">AIM24 family protein</fullName>
    </submittedName>
</protein>